<reference evidence="3" key="1">
    <citation type="submission" date="2022-12" db="EMBL/GenBank/DDBJ databases">
        <authorList>
            <person name="Mo P."/>
        </authorList>
    </citation>
    <scope>NUCLEOTIDE SEQUENCE [LARGE SCALE GENOMIC DNA]</scope>
    <source>
        <strain evidence="3">HUAS 3-15</strain>
    </source>
</reference>
<evidence type="ECO:0000313" key="3">
    <source>
        <dbReference type="Proteomes" id="UP001212821"/>
    </source>
</evidence>
<dbReference type="EMBL" id="CP115450">
    <property type="protein sequence ID" value="WBP91401.1"/>
    <property type="molecule type" value="Genomic_DNA"/>
</dbReference>
<protein>
    <recommendedName>
        <fullName evidence="4">Thioredoxin domain-containing protein</fullName>
    </recommendedName>
</protein>
<gene>
    <name evidence="2" type="ORF">O1G21_39670</name>
</gene>
<keyword evidence="1" id="KW-0472">Membrane</keyword>
<keyword evidence="1" id="KW-0812">Transmembrane</keyword>
<dbReference type="Proteomes" id="UP001212821">
    <property type="component" value="Chromosome"/>
</dbReference>
<keyword evidence="1" id="KW-1133">Transmembrane helix</keyword>
<proteinExistence type="predicted"/>
<organism evidence="2 3">
    <name type="scientific">Kitasatospora cathayae</name>
    <dbReference type="NCBI Taxonomy" id="3004092"/>
    <lineage>
        <taxon>Bacteria</taxon>
        <taxon>Bacillati</taxon>
        <taxon>Actinomycetota</taxon>
        <taxon>Actinomycetes</taxon>
        <taxon>Kitasatosporales</taxon>
        <taxon>Streptomycetaceae</taxon>
        <taxon>Kitasatospora</taxon>
    </lineage>
</organism>
<evidence type="ECO:0008006" key="4">
    <source>
        <dbReference type="Google" id="ProtNLM"/>
    </source>
</evidence>
<feature type="transmembrane region" description="Helical" evidence="1">
    <location>
        <begin position="6"/>
        <end position="27"/>
    </location>
</feature>
<evidence type="ECO:0000256" key="1">
    <source>
        <dbReference type="SAM" id="Phobius"/>
    </source>
</evidence>
<accession>A0ABY7QGZ5</accession>
<dbReference type="RefSeq" id="WP_270150698.1">
    <property type="nucleotide sequence ID" value="NZ_CP115450.1"/>
</dbReference>
<keyword evidence="3" id="KW-1185">Reference proteome</keyword>
<sequence length="178" mass="18932">MIPVLMTFVVLLGIVTAAHVVLTLALVRRLRTVEADRASSQRWPEAGATVTEFAVRTTSGRLATPEDVRVGERLVAFLKAGCGPCDELVDSLDPRLGATDVAAHFFVVGDPSDPRTGMMADRLGALGEVAVVGNGKEVMSAFGGVRVFPTLLRLRDGVIMAAGADPNRVLARIPQRTR</sequence>
<name>A0ABY7QGZ5_9ACTN</name>
<evidence type="ECO:0000313" key="2">
    <source>
        <dbReference type="EMBL" id="WBP91401.1"/>
    </source>
</evidence>